<comment type="caution">
    <text evidence="2">The sequence shown here is derived from an EMBL/GenBank/DDBJ whole genome shotgun (WGS) entry which is preliminary data.</text>
</comment>
<dbReference type="InterPro" id="IPR024741">
    <property type="entry name" value="Condensin2_G2"/>
</dbReference>
<dbReference type="PANTHER" id="PTHR16199">
    <property type="entry name" value="CONDENSIN-2 COMPLEX SUBUNIT G2"/>
    <property type="match status" value="1"/>
</dbReference>
<protein>
    <submittedName>
        <fullName evidence="2">Uncharacterized protein</fullName>
    </submittedName>
</protein>
<name>A0ABN9LTX0_9NEOB</name>
<evidence type="ECO:0000256" key="1">
    <source>
        <dbReference type="SAM" id="Phobius"/>
    </source>
</evidence>
<reference evidence="2" key="1">
    <citation type="submission" date="2023-07" db="EMBL/GenBank/DDBJ databases">
        <authorList>
            <person name="Stuckert A."/>
        </authorList>
    </citation>
    <scope>NUCLEOTIDE SEQUENCE</scope>
</reference>
<keyword evidence="1" id="KW-1133">Transmembrane helix</keyword>
<keyword evidence="1" id="KW-0812">Transmembrane</keyword>
<feature type="transmembrane region" description="Helical" evidence="1">
    <location>
        <begin position="497"/>
        <end position="517"/>
    </location>
</feature>
<organism evidence="2 3">
    <name type="scientific">Ranitomeya imitator</name>
    <name type="common">mimic poison frog</name>
    <dbReference type="NCBI Taxonomy" id="111125"/>
    <lineage>
        <taxon>Eukaryota</taxon>
        <taxon>Metazoa</taxon>
        <taxon>Chordata</taxon>
        <taxon>Craniata</taxon>
        <taxon>Vertebrata</taxon>
        <taxon>Euteleostomi</taxon>
        <taxon>Amphibia</taxon>
        <taxon>Batrachia</taxon>
        <taxon>Anura</taxon>
        <taxon>Neobatrachia</taxon>
        <taxon>Hyloidea</taxon>
        <taxon>Dendrobatidae</taxon>
        <taxon>Dendrobatinae</taxon>
        <taxon>Ranitomeya</taxon>
    </lineage>
</organism>
<keyword evidence="3" id="KW-1185">Reference proteome</keyword>
<evidence type="ECO:0000313" key="3">
    <source>
        <dbReference type="Proteomes" id="UP001176940"/>
    </source>
</evidence>
<evidence type="ECO:0000313" key="2">
    <source>
        <dbReference type="EMBL" id="CAJ0950632.1"/>
    </source>
</evidence>
<sequence length="673" mass="76996">MRTLPAKAHNLQGMGENTVVDGDTTYGALLECAAILNGAHRLYISTQVHVQYSLVLKVHDQYSLVLKVHDQYSLVLKVHDQYSLVLKVHDQYSLVLKVHDQYSLVLKVHDQYSLVLKVHDQYSLVLKVHDQYSLVLKVHDQYSLVLKVHVQYSLVLKVHVQYSLVLKVHDQYSLVLKVHDQYSLVLKVHDQYSLVLKVHDQYSLVLKVHDQYSLVLKVHDQYSLVLKVHDQYSLVLKVHDQYSLVLKVHDQYSLVLKVHDQYSLLLKVHDQYSLLLKVHDQYSLLLKVHDQYSLLLKVHDQYSLLLKVHDQYSLLLKVHDQYSLLLKIRTVVLQQVHCLLVGLPIRIQLDNATAVPYVSHLAELLNALPTSESRVRVAIRRLCETWWEKGLEGKEEFGKTAIVLLLAKSLDAKCVVADIARLWQLHSSLLSFDYTSAESSDVKDLLLQCFMAVNHIKREEGRRFLSFLFSLDVNFIKLIHGTIKNQLHCFPKAFLPVQWLLVTTNASLLLPIIVLGIRTVRLILQQVHCLLEGHPIRIKSDNATTVPYVNHLAVHKTEWVPHNLDEVSSPSRSVMNHIAEIYFRAWKKGSGDILTTIEHVCIQDLMHHGVHLPKNSPVCAKVRMVSANVFLFTAVLYSSTSVLYNYICASADCTKLLPLSHCITGSDELATSK</sequence>
<dbReference type="EMBL" id="CAUEEQ010031982">
    <property type="protein sequence ID" value="CAJ0950632.1"/>
    <property type="molecule type" value="Genomic_DNA"/>
</dbReference>
<feature type="transmembrane region" description="Helical" evidence="1">
    <location>
        <begin position="629"/>
        <end position="647"/>
    </location>
</feature>
<proteinExistence type="predicted"/>
<gene>
    <name evidence="2" type="ORF">RIMI_LOCUS13097040</name>
</gene>
<keyword evidence="1" id="KW-0472">Membrane</keyword>
<dbReference type="Proteomes" id="UP001176940">
    <property type="component" value="Unassembled WGS sequence"/>
</dbReference>
<dbReference type="PANTHER" id="PTHR16199:SF4">
    <property type="entry name" value="CONDENSIN-2 COMPLEX SUBUNIT G2"/>
    <property type="match status" value="1"/>
</dbReference>
<dbReference type="Pfam" id="PF12422">
    <property type="entry name" value="Condensin2nSMC"/>
    <property type="match status" value="2"/>
</dbReference>
<accession>A0ABN9LTX0</accession>